<dbReference type="InterPro" id="IPR011006">
    <property type="entry name" value="CheY-like_superfamily"/>
</dbReference>
<evidence type="ECO:0000313" key="7">
    <source>
        <dbReference type="Proteomes" id="UP000191418"/>
    </source>
</evidence>
<feature type="domain" description="HTH luxR-type" evidence="4">
    <location>
        <begin position="157"/>
        <end position="222"/>
    </location>
</feature>
<name>A0A1T4NZL2_9GAMM</name>
<dbReference type="PANTHER" id="PTHR45566">
    <property type="entry name" value="HTH-TYPE TRANSCRIPTIONAL REGULATOR YHJB-RELATED"/>
    <property type="match status" value="1"/>
</dbReference>
<evidence type="ECO:0000259" key="4">
    <source>
        <dbReference type="PROSITE" id="PS50043"/>
    </source>
</evidence>
<dbReference type="GO" id="GO:0003677">
    <property type="term" value="F:DNA binding"/>
    <property type="evidence" value="ECO:0007669"/>
    <property type="project" value="UniProtKB-KW"/>
</dbReference>
<feature type="domain" description="Response regulatory" evidence="5">
    <location>
        <begin position="3"/>
        <end position="120"/>
    </location>
</feature>
<dbReference type="Pfam" id="PF00196">
    <property type="entry name" value="GerE"/>
    <property type="match status" value="1"/>
</dbReference>
<dbReference type="Pfam" id="PF00072">
    <property type="entry name" value="Response_reg"/>
    <property type="match status" value="1"/>
</dbReference>
<dbReference type="Proteomes" id="UP000191418">
    <property type="component" value="Unassembled WGS sequence"/>
</dbReference>
<dbReference type="CDD" id="cd06170">
    <property type="entry name" value="LuxR_C_like"/>
    <property type="match status" value="1"/>
</dbReference>
<dbReference type="PROSITE" id="PS50043">
    <property type="entry name" value="HTH_LUXR_2"/>
    <property type="match status" value="1"/>
</dbReference>
<evidence type="ECO:0000256" key="3">
    <source>
        <dbReference type="PROSITE-ProRule" id="PRU00169"/>
    </source>
</evidence>
<dbReference type="Gene3D" id="3.40.50.2300">
    <property type="match status" value="1"/>
</dbReference>
<dbReference type="InterPro" id="IPR001789">
    <property type="entry name" value="Sig_transdc_resp-reg_receiver"/>
</dbReference>
<dbReference type="SMART" id="SM00421">
    <property type="entry name" value="HTH_LUXR"/>
    <property type="match status" value="1"/>
</dbReference>
<dbReference type="InterPro" id="IPR058245">
    <property type="entry name" value="NreC/VraR/RcsB-like_REC"/>
</dbReference>
<comment type="caution">
    <text evidence="6">The sequence shown here is derived from an EMBL/GenBank/DDBJ whole genome shotgun (WGS) entry which is preliminary data.</text>
</comment>
<evidence type="ECO:0000259" key="5">
    <source>
        <dbReference type="PROSITE" id="PS50110"/>
    </source>
</evidence>
<dbReference type="GO" id="GO:0006355">
    <property type="term" value="P:regulation of DNA-templated transcription"/>
    <property type="evidence" value="ECO:0007669"/>
    <property type="project" value="InterPro"/>
</dbReference>
<feature type="modified residue" description="4-aspartylphosphate" evidence="3">
    <location>
        <position position="55"/>
    </location>
</feature>
<dbReference type="CDD" id="cd17535">
    <property type="entry name" value="REC_NarL-like"/>
    <property type="match status" value="1"/>
</dbReference>
<dbReference type="STRING" id="64969.SAMN02745127_01295"/>
<dbReference type="InterPro" id="IPR051015">
    <property type="entry name" value="EvgA-like"/>
</dbReference>
<evidence type="ECO:0000313" key="6">
    <source>
        <dbReference type="EMBL" id="OPX55080.1"/>
    </source>
</evidence>
<evidence type="ECO:0000256" key="2">
    <source>
        <dbReference type="ARBA" id="ARBA00023125"/>
    </source>
</evidence>
<organism evidence="6 7">
    <name type="scientific">Oceanospirillum multiglobuliferum</name>
    <dbReference type="NCBI Taxonomy" id="64969"/>
    <lineage>
        <taxon>Bacteria</taxon>
        <taxon>Pseudomonadati</taxon>
        <taxon>Pseudomonadota</taxon>
        <taxon>Gammaproteobacteria</taxon>
        <taxon>Oceanospirillales</taxon>
        <taxon>Oceanospirillaceae</taxon>
        <taxon>Oceanospirillum</taxon>
    </lineage>
</organism>
<dbReference type="InterPro" id="IPR000792">
    <property type="entry name" value="Tscrpt_reg_LuxR_C"/>
</dbReference>
<dbReference type="SUPFAM" id="SSF46894">
    <property type="entry name" value="C-terminal effector domain of the bipartite response regulators"/>
    <property type="match status" value="1"/>
</dbReference>
<reference evidence="6 7" key="1">
    <citation type="submission" date="2017-01" db="EMBL/GenBank/DDBJ databases">
        <title>Genome Sequencing of a Marine Spirillum, Oceanospirillum multiglobuliferum ATCC 33336, from Japan.</title>
        <authorList>
            <person name="Carney J.G."/>
            <person name="Trachtenberg A.M."/>
            <person name="Rheaume B.A."/>
            <person name="Linnane J.D."/>
            <person name="Pitts N.L."/>
            <person name="Mykles D.L."/>
            <person name="Maclea K.S."/>
        </authorList>
    </citation>
    <scope>NUCLEOTIDE SEQUENCE [LARGE SCALE GENOMIC DNA]</scope>
    <source>
        <strain evidence="6 7">ATCC 33336</strain>
    </source>
</reference>
<dbReference type="PROSITE" id="PS00622">
    <property type="entry name" value="HTH_LUXR_1"/>
    <property type="match status" value="1"/>
</dbReference>
<keyword evidence="1 3" id="KW-0597">Phosphoprotein</keyword>
<accession>A0A1T4NZL2</accession>
<keyword evidence="2 6" id="KW-0238">DNA-binding</keyword>
<dbReference type="PROSITE" id="PS50110">
    <property type="entry name" value="RESPONSE_REGULATORY"/>
    <property type="match status" value="1"/>
</dbReference>
<dbReference type="GO" id="GO:0000160">
    <property type="term" value="P:phosphorelay signal transduction system"/>
    <property type="evidence" value="ECO:0007669"/>
    <property type="project" value="InterPro"/>
</dbReference>
<dbReference type="InterPro" id="IPR016032">
    <property type="entry name" value="Sig_transdc_resp-reg_C-effctor"/>
</dbReference>
<evidence type="ECO:0000256" key="1">
    <source>
        <dbReference type="ARBA" id="ARBA00022553"/>
    </source>
</evidence>
<dbReference type="PRINTS" id="PR00038">
    <property type="entry name" value="HTHLUXR"/>
</dbReference>
<proteinExistence type="predicted"/>
<dbReference type="EMBL" id="MTSM01000013">
    <property type="protein sequence ID" value="OPX55080.1"/>
    <property type="molecule type" value="Genomic_DNA"/>
</dbReference>
<dbReference type="PANTHER" id="PTHR45566:SF1">
    <property type="entry name" value="HTH-TYPE TRANSCRIPTIONAL REGULATOR YHJB-RELATED"/>
    <property type="match status" value="1"/>
</dbReference>
<sequence>MYKIVTADDHPIFREAIANVVRSRYPDSAILETCNLEDTLNLVQGDDDIDLVLLDLNMDGMDGFQGLMRLREIAPTIPVVIVSAEEDKKVVLQAITFGAVGFITKSSPRDQMHKALDQILSGNVYLPSDIIRGDSSASIATSGALALRQQKQSETIDPELLSSLTRRQIIVLQRMALGESNKQIAYHLSIAETTVKAHVSAILRKLKVSNRIQAVIAARDINFADYLRH</sequence>
<dbReference type="SMART" id="SM00448">
    <property type="entry name" value="REC"/>
    <property type="match status" value="1"/>
</dbReference>
<keyword evidence="7" id="KW-1185">Reference proteome</keyword>
<protein>
    <submittedName>
        <fullName evidence="6">DNA-binding response regulator</fullName>
    </submittedName>
</protein>
<dbReference type="SUPFAM" id="SSF52172">
    <property type="entry name" value="CheY-like"/>
    <property type="match status" value="1"/>
</dbReference>
<dbReference type="OrthoDB" id="9814495at2"/>
<dbReference type="RefSeq" id="WP_078744918.1">
    <property type="nucleotide sequence ID" value="NZ_FUXG01000007.1"/>
</dbReference>
<gene>
    <name evidence="6" type="ORF">BTE48_10635</name>
</gene>
<dbReference type="AlphaFoldDB" id="A0A1T4NZL2"/>